<dbReference type="Pfam" id="PF07690">
    <property type="entry name" value="MFS_1"/>
    <property type="match status" value="1"/>
</dbReference>
<gene>
    <name evidence="8" type="primary">ttuB_1</name>
    <name evidence="8" type="ORF">WY13_00931</name>
</gene>
<evidence type="ECO:0000256" key="2">
    <source>
        <dbReference type="ARBA" id="ARBA00022448"/>
    </source>
</evidence>
<evidence type="ECO:0000256" key="5">
    <source>
        <dbReference type="ARBA" id="ARBA00023136"/>
    </source>
</evidence>
<dbReference type="RefSeq" id="WP_063554508.1">
    <property type="nucleotide sequence ID" value="NZ_LITT01000008.1"/>
</dbReference>
<feature type="domain" description="Major facilitator superfamily (MFS) profile" evidence="7">
    <location>
        <begin position="15"/>
        <end position="421"/>
    </location>
</feature>
<dbReference type="Gene3D" id="1.20.1250.20">
    <property type="entry name" value="MFS general substrate transporter like domains"/>
    <property type="match status" value="2"/>
</dbReference>
<feature type="transmembrane region" description="Helical" evidence="6">
    <location>
        <begin position="331"/>
        <end position="353"/>
    </location>
</feature>
<proteinExistence type="predicted"/>
<name>A0A166RUA7_9CLOT</name>
<evidence type="ECO:0000256" key="4">
    <source>
        <dbReference type="ARBA" id="ARBA00022989"/>
    </source>
</evidence>
<keyword evidence="5 6" id="KW-0472">Membrane</keyword>
<dbReference type="AlphaFoldDB" id="A0A166RUA7"/>
<dbReference type="OrthoDB" id="9773404at2"/>
<dbReference type="CDD" id="cd17319">
    <property type="entry name" value="MFS_ExuT_GudP_like"/>
    <property type="match status" value="1"/>
</dbReference>
<dbReference type="PANTHER" id="PTHR43791">
    <property type="entry name" value="PERMEASE-RELATED"/>
    <property type="match status" value="1"/>
</dbReference>
<feature type="transmembrane region" description="Helical" evidence="6">
    <location>
        <begin position="307"/>
        <end position="325"/>
    </location>
</feature>
<dbReference type="Proteomes" id="UP000077407">
    <property type="component" value="Unassembled WGS sequence"/>
</dbReference>
<evidence type="ECO:0000256" key="3">
    <source>
        <dbReference type="ARBA" id="ARBA00022692"/>
    </source>
</evidence>
<feature type="transmembrane region" description="Helical" evidence="6">
    <location>
        <begin position="176"/>
        <end position="195"/>
    </location>
</feature>
<keyword evidence="2" id="KW-0813">Transport</keyword>
<dbReference type="InterPro" id="IPR011701">
    <property type="entry name" value="MFS"/>
</dbReference>
<feature type="transmembrane region" description="Helical" evidence="6">
    <location>
        <begin position="241"/>
        <end position="262"/>
    </location>
</feature>
<feature type="transmembrane region" description="Helical" evidence="6">
    <location>
        <begin position="12"/>
        <end position="28"/>
    </location>
</feature>
<evidence type="ECO:0000313" key="9">
    <source>
        <dbReference type="Proteomes" id="UP000077407"/>
    </source>
</evidence>
<dbReference type="SUPFAM" id="SSF103473">
    <property type="entry name" value="MFS general substrate transporter"/>
    <property type="match status" value="1"/>
</dbReference>
<keyword evidence="3 6" id="KW-0812">Transmembrane</keyword>
<feature type="transmembrane region" description="Helical" evidence="6">
    <location>
        <begin position="277"/>
        <end position="295"/>
    </location>
</feature>
<evidence type="ECO:0000256" key="6">
    <source>
        <dbReference type="SAM" id="Phobius"/>
    </source>
</evidence>
<evidence type="ECO:0000313" key="8">
    <source>
        <dbReference type="EMBL" id="OAA91101.1"/>
    </source>
</evidence>
<feature type="transmembrane region" description="Helical" evidence="6">
    <location>
        <begin position="365"/>
        <end position="385"/>
    </location>
</feature>
<comment type="caution">
    <text evidence="8">The sequence shown here is derived from an EMBL/GenBank/DDBJ whole genome shotgun (WGS) entry which is preliminary data.</text>
</comment>
<evidence type="ECO:0000256" key="1">
    <source>
        <dbReference type="ARBA" id="ARBA00004651"/>
    </source>
</evidence>
<dbReference type="EMBL" id="LITT01000008">
    <property type="protein sequence ID" value="OAA91101.1"/>
    <property type="molecule type" value="Genomic_DNA"/>
</dbReference>
<feature type="transmembrane region" description="Helical" evidence="6">
    <location>
        <begin position="140"/>
        <end position="170"/>
    </location>
</feature>
<sequence length="438" mass="48104">MNIKGSVTKRKYLNVILPLFIASMLAYIDRLNISYAALTMNKDLGFTAQVFGMGAGILFFGYVVFEVPGTVFAEKRSPSKWVVRIMLTWGIVTALMGFVHTELQFYIVRFLVGAAEASFYPVCYSAIVPRWFNAKERPKALSILLTSMLVSSIIGSPLAGIILGIAAFGFKGWQMLFILEGTMAFIYGIILIFWLKDSPEDVNWLTLEEKKTIRTEYEREIAVKNSIKKYTLWEALKDKTVLKLCFIYFMWVTGFWGFGFWLPTVLKSVSGLSNSSVSWLIIIPMTAALIGFIINGNSTSKTGERRWHIAIPLFIGAVGMALGALTSNPVLSFIFTCVTAIGVYVGMGVWWAVPTSFLSGPAAAGATGLINSIGNLGGFTGPYFVGFIKTSTGSYTAAYMCLAVSLVIAGVTMLTLKKKVPADMLEQDNDNQSKIKLG</sequence>
<evidence type="ECO:0000259" key="7">
    <source>
        <dbReference type="PROSITE" id="PS50850"/>
    </source>
</evidence>
<feature type="transmembrane region" description="Helical" evidence="6">
    <location>
        <begin position="397"/>
        <end position="416"/>
    </location>
</feature>
<dbReference type="PATRIC" id="fig|1538.10.peg.1435"/>
<dbReference type="GO" id="GO:0005886">
    <property type="term" value="C:plasma membrane"/>
    <property type="evidence" value="ECO:0007669"/>
    <property type="project" value="UniProtKB-SubCell"/>
</dbReference>
<feature type="transmembrane region" description="Helical" evidence="6">
    <location>
        <begin position="81"/>
        <end position="100"/>
    </location>
</feature>
<organism evidence="8 9">
    <name type="scientific">Clostridium ljungdahlii</name>
    <dbReference type="NCBI Taxonomy" id="1538"/>
    <lineage>
        <taxon>Bacteria</taxon>
        <taxon>Bacillati</taxon>
        <taxon>Bacillota</taxon>
        <taxon>Clostridia</taxon>
        <taxon>Eubacteriales</taxon>
        <taxon>Clostridiaceae</taxon>
        <taxon>Clostridium</taxon>
    </lineage>
</organism>
<protein>
    <submittedName>
        <fullName evidence="8">Putative tartrate transporter</fullName>
    </submittedName>
</protein>
<dbReference type="InterPro" id="IPR020846">
    <property type="entry name" value="MFS_dom"/>
</dbReference>
<dbReference type="InterPro" id="IPR036259">
    <property type="entry name" value="MFS_trans_sf"/>
</dbReference>
<feature type="transmembrane region" description="Helical" evidence="6">
    <location>
        <begin position="48"/>
        <end position="69"/>
    </location>
</feature>
<feature type="transmembrane region" description="Helical" evidence="6">
    <location>
        <begin position="106"/>
        <end position="128"/>
    </location>
</feature>
<keyword evidence="4 6" id="KW-1133">Transmembrane helix</keyword>
<accession>A0A166RUA7</accession>
<comment type="subcellular location">
    <subcellularLocation>
        <location evidence="1">Cell membrane</location>
        <topology evidence="1">Multi-pass membrane protein</topology>
    </subcellularLocation>
</comment>
<dbReference type="PANTHER" id="PTHR43791:SF36">
    <property type="entry name" value="TRANSPORTER, PUTATIVE (AFU_ORTHOLOGUE AFUA_6G08340)-RELATED"/>
    <property type="match status" value="1"/>
</dbReference>
<dbReference type="PROSITE" id="PS50850">
    <property type="entry name" value="MFS"/>
    <property type="match status" value="1"/>
</dbReference>
<dbReference type="GO" id="GO:0022857">
    <property type="term" value="F:transmembrane transporter activity"/>
    <property type="evidence" value="ECO:0007669"/>
    <property type="project" value="InterPro"/>
</dbReference>
<reference evidence="8 9" key="1">
    <citation type="journal article" date="2015" name="Biotechnol. Bioeng.">
        <title>Genome sequence and phenotypic characterization of Caulobacter segnis.</title>
        <authorList>
            <person name="Patel S."/>
            <person name="Fletcher B."/>
            <person name="Scott D.C."/>
            <person name="Ely B."/>
        </authorList>
    </citation>
    <scope>NUCLEOTIDE SEQUENCE [LARGE SCALE GENOMIC DNA]</scope>
    <source>
        <strain evidence="8 9">ERI-2</strain>
    </source>
</reference>